<evidence type="ECO:0000259" key="1">
    <source>
        <dbReference type="PROSITE" id="PS51340"/>
    </source>
</evidence>
<dbReference type="InterPro" id="IPR005302">
    <property type="entry name" value="MoCF_Sase_C"/>
</dbReference>
<dbReference type="EMBL" id="CP076135">
    <property type="protein sequence ID" value="QWG19213.1"/>
    <property type="molecule type" value="Genomic_DNA"/>
</dbReference>
<dbReference type="Gene3D" id="2.40.33.20">
    <property type="entry name" value="PK beta-barrel domain-like"/>
    <property type="match status" value="1"/>
</dbReference>
<dbReference type="KEGG" id="bsei:KMZ68_04910"/>
<dbReference type="Proteomes" id="UP000680805">
    <property type="component" value="Chromosome"/>
</dbReference>
<accession>A0A975RTQ0</accession>
<evidence type="ECO:0000313" key="2">
    <source>
        <dbReference type="EMBL" id="QWG19213.1"/>
    </source>
</evidence>
<dbReference type="Pfam" id="PF03473">
    <property type="entry name" value="MOSC"/>
    <property type="match status" value="1"/>
</dbReference>
<dbReference type="SUPFAM" id="SSF50800">
    <property type="entry name" value="PK beta-barrel domain-like"/>
    <property type="match status" value="1"/>
</dbReference>
<dbReference type="GO" id="GO:0030151">
    <property type="term" value="F:molybdenum ion binding"/>
    <property type="evidence" value="ECO:0007669"/>
    <property type="project" value="InterPro"/>
</dbReference>
<protein>
    <submittedName>
        <fullName evidence="2">MOSC domain-containing protein</fullName>
    </submittedName>
</protein>
<dbReference type="AlphaFoldDB" id="A0A975RTQ0"/>
<reference evidence="2" key="1">
    <citation type="submission" date="2021-06" db="EMBL/GenBank/DDBJ databases">
        <title>Bradyrhizobium sp. S2-11-2 Genome sequencing.</title>
        <authorList>
            <person name="Jin L."/>
        </authorList>
    </citation>
    <scope>NUCLEOTIDE SEQUENCE</scope>
    <source>
        <strain evidence="2">S2-11-2</strain>
    </source>
</reference>
<dbReference type="RefSeq" id="WP_215614754.1">
    <property type="nucleotide sequence ID" value="NZ_CP076135.1"/>
</dbReference>
<sequence length="188" mass="20553">MLSTFFKRNVTLGQAAPDDFTIDSYHPDRDAVVAQKLGAAFFAELGVESPVRISSFFDVFPLSVMTSSTLARLDEVRPQSRFDQRRFRMNVIVKTERTGFVENGWIGRALGLGEGARINVAVPDPRCVMITVAQDGLPKDTDILRTVVEHNRVQVGGFGQLPCAGVYAVVAAPGTVRIGDRVLLNSVE</sequence>
<organism evidence="2 3">
    <name type="scientific">Bradyrhizobium sediminis</name>
    <dbReference type="NCBI Taxonomy" id="2840469"/>
    <lineage>
        <taxon>Bacteria</taxon>
        <taxon>Pseudomonadati</taxon>
        <taxon>Pseudomonadota</taxon>
        <taxon>Alphaproteobacteria</taxon>
        <taxon>Hyphomicrobiales</taxon>
        <taxon>Nitrobacteraceae</taxon>
        <taxon>Bradyrhizobium</taxon>
    </lineage>
</organism>
<dbReference type="PROSITE" id="PS51340">
    <property type="entry name" value="MOSC"/>
    <property type="match status" value="1"/>
</dbReference>
<dbReference type="GO" id="GO:0003824">
    <property type="term" value="F:catalytic activity"/>
    <property type="evidence" value="ECO:0007669"/>
    <property type="project" value="InterPro"/>
</dbReference>
<feature type="domain" description="MOSC" evidence="1">
    <location>
        <begin position="9"/>
        <end position="185"/>
    </location>
</feature>
<dbReference type="InterPro" id="IPR011037">
    <property type="entry name" value="Pyrv_Knase-like_insert_dom_sf"/>
</dbReference>
<gene>
    <name evidence="2" type="ORF">KMZ68_04910</name>
</gene>
<name>A0A975RTQ0_9BRAD</name>
<proteinExistence type="predicted"/>
<dbReference type="GO" id="GO:0030170">
    <property type="term" value="F:pyridoxal phosphate binding"/>
    <property type="evidence" value="ECO:0007669"/>
    <property type="project" value="InterPro"/>
</dbReference>
<evidence type="ECO:0000313" key="3">
    <source>
        <dbReference type="Proteomes" id="UP000680805"/>
    </source>
</evidence>